<keyword evidence="6 8" id="KW-1133">Transmembrane helix</keyword>
<evidence type="ECO:0000256" key="1">
    <source>
        <dbReference type="ARBA" id="ARBA00004236"/>
    </source>
</evidence>
<gene>
    <name evidence="10" type="ORF">A2415_04755</name>
</gene>
<comment type="similarity">
    <text evidence="2">Belongs to the bacterial sugar transferase family.</text>
</comment>
<organism evidence="10 11">
    <name type="scientific">candidate division WWE3 bacterium RIFOXYC1_FULL_39_7</name>
    <dbReference type="NCBI Taxonomy" id="1802643"/>
    <lineage>
        <taxon>Bacteria</taxon>
        <taxon>Katanobacteria</taxon>
    </lineage>
</organism>
<evidence type="ECO:0000256" key="8">
    <source>
        <dbReference type="SAM" id="Phobius"/>
    </source>
</evidence>
<dbReference type="InterPro" id="IPR003362">
    <property type="entry name" value="Bact_transf"/>
</dbReference>
<evidence type="ECO:0000256" key="5">
    <source>
        <dbReference type="ARBA" id="ARBA00022692"/>
    </source>
</evidence>
<dbReference type="Pfam" id="PF02397">
    <property type="entry name" value="Bac_transf"/>
    <property type="match status" value="1"/>
</dbReference>
<evidence type="ECO:0000256" key="7">
    <source>
        <dbReference type="ARBA" id="ARBA00023136"/>
    </source>
</evidence>
<accession>A0A1F4WK02</accession>
<evidence type="ECO:0000256" key="4">
    <source>
        <dbReference type="ARBA" id="ARBA00022679"/>
    </source>
</evidence>
<evidence type="ECO:0000256" key="6">
    <source>
        <dbReference type="ARBA" id="ARBA00022989"/>
    </source>
</evidence>
<comment type="subcellular location">
    <subcellularLocation>
        <location evidence="1">Cell membrane</location>
    </subcellularLocation>
</comment>
<dbReference type="Proteomes" id="UP000179113">
    <property type="component" value="Unassembled WGS sequence"/>
</dbReference>
<evidence type="ECO:0000313" key="10">
    <source>
        <dbReference type="EMBL" id="OGC69757.1"/>
    </source>
</evidence>
<comment type="caution">
    <text evidence="10">The sequence shown here is derived from an EMBL/GenBank/DDBJ whole genome shotgun (WGS) entry which is preliminary data.</text>
</comment>
<proteinExistence type="inferred from homology"/>
<name>A0A1F4WK02_UNCKA</name>
<dbReference type="EMBL" id="MEWA01000018">
    <property type="protein sequence ID" value="OGC69757.1"/>
    <property type="molecule type" value="Genomic_DNA"/>
</dbReference>
<reference evidence="10 11" key="1">
    <citation type="journal article" date="2016" name="Nat. Commun.">
        <title>Thousands of microbial genomes shed light on interconnected biogeochemical processes in an aquifer system.</title>
        <authorList>
            <person name="Anantharaman K."/>
            <person name="Brown C.T."/>
            <person name="Hug L.A."/>
            <person name="Sharon I."/>
            <person name="Castelle C.J."/>
            <person name="Probst A.J."/>
            <person name="Thomas B.C."/>
            <person name="Singh A."/>
            <person name="Wilkins M.J."/>
            <person name="Karaoz U."/>
            <person name="Brodie E.L."/>
            <person name="Williams K.H."/>
            <person name="Hubbard S.S."/>
            <person name="Banfield J.F."/>
        </authorList>
    </citation>
    <scope>NUCLEOTIDE SEQUENCE [LARGE SCALE GENOMIC DNA]</scope>
</reference>
<keyword evidence="5 8" id="KW-0812">Transmembrane</keyword>
<protein>
    <recommendedName>
        <fullName evidence="9">Bacterial sugar transferase domain-containing protein</fullName>
    </recommendedName>
</protein>
<sequence>MSLYDITKRLMDIIGSICGIILFSPLLIGGALWVKLVSPEGPVFADIKDRVGKDKRPFKMFKLRSMVVNGYDFLKDNYPELHKKYMENSYKLSADEDPRLLKGAKIIRKLSIDEMPQFFNVLLGTMSIVGPRAYYFYEIEEQLQKYPEAAPYLEEALKVKPGITGLWQVSGRSNVGFMDRVKLDAKYAKTKSIWFDILLILKTPFAVLSGKGAL</sequence>
<keyword evidence="4" id="KW-0808">Transferase</keyword>
<keyword evidence="3" id="KW-1003">Cell membrane</keyword>
<dbReference type="PANTHER" id="PTHR30576:SF4">
    <property type="entry name" value="UNDECAPRENYL-PHOSPHATE GALACTOSE PHOSPHOTRANSFERASE"/>
    <property type="match status" value="1"/>
</dbReference>
<dbReference type="GO" id="GO:0005886">
    <property type="term" value="C:plasma membrane"/>
    <property type="evidence" value="ECO:0007669"/>
    <property type="project" value="UniProtKB-SubCell"/>
</dbReference>
<feature type="domain" description="Bacterial sugar transferase" evidence="9">
    <location>
        <begin position="8"/>
        <end position="208"/>
    </location>
</feature>
<dbReference type="GO" id="GO:0016780">
    <property type="term" value="F:phosphotransferase activity, for other substituted phosphate groups"/>
    <property type="evidence" value="ECO:0007669"/>
    <property type="project" value="TreeGrafter"/>
</dbReference>
<dbReference type="AlphaFoldDB" id="A0A1F4WK02"/>
<keyword evidence="7 8" id="KW-0472">Membrane</keyword>
<evidence type="ECO:0000259" key="9">
    <source>
        <dbReference type="Pfam" id="PF02397"/>
    </source>
</evidence>
<feature type="transmembrane region" description="Helical" evidence="8">
    <location>
        <begin position="12"/>
        <end position="34"/>
    </location>
</feature>
<dbReference type="PANTHER" id="PTHR30576">
    <property type="entry name" value="COLANIC BIOSYNTHESIS UDP-GLUCOSE LIPID CARRIER TRANSFERASE"/>
    <property type="match status" value="1"/>
</dbReference>
<evidence type="ECO:0000256" key="2">
    <source>
        <dbReference type="ARBA" id="ARBA00006464"/>
    </source>
</evidence>
<evidence type="ECO:0000256" key="3">
    <source>
        <dbReference type="ARBA" id="ARBA00022475"/>
    </source>
</evidence>
<evidence type="ECO:0000313" key="11">
    <source>
        <dbReference type="Proteomes" id="UP000179113"/>
    </source>
</evidence>